<name>A0A2K3NUM8_TRIPR</name>
<reference evidence="1 2" key="1">
    <citation type="journal article" date="2014" name="Am. J. Bot.">
        <title>Genome assembly and annotation for red clover (Trifolium pratense; Fabaceae).</title>
        <authorList>
            <person name="Istvanek J."/>
            <person name="Jaros M."/>
            <person name="Krenek A."/>
            <person name="Repkova J."/>
        </authorList>
    </citation>
    <scope>NUCLEOTIDE SEQUENCE [LARGE SCALE GENOMIC DNA]</scope>
    <source>
        <strain evidence="2">cv. Tatra</strain>
        <tissue evidence="1">Young leaves</tissue>
    </source>
</reference>
<evidence type="ECO:0000313" key="1">
    <source>
        <dbReference type="EMBL" id="PNY06723.1"/>
    </source>
</evidence>
<gene>
    <name evidence="1" type="ORF">L195_g003199</name>
</gene>
<proteinExistence type="predicted"/>
<reference evidence="1 2" key="2">
    <citation type="journal article" date="2017" name="Front. Plant Sci.">
        <title>Gene Classification and Mining of Molecular Markers Useful in Red Clover (Trifolium pratense) Breeding.</title>
        <authorList>
            <person name="Istvanek J."/>
            <person name="Dluhosova J."/>
            <person name="Dluhos P."/>
            <person name="Patkova L."/>
            <person name="Nedelnik J."/>
            <person name="Repkova J."/>
        </authorList>
    </citation>
    <scope>NUCLEOTIDE SEQUENCE [LARGE SCALE GENOMIC DNA]</scope>
    <source>
        <strain evidence="2">cv. Tatra</strain>
        <tissue evidence="1">Young leaves</tissue>
    </source>
</reference>
<comment type="caution">
    <text evidence="1">The sequence shown here is derived from an EMBL/GenBank/DDBJ whole genome shotgun (WGS) entry which is preliminary data.</text>
</comment>
<sequence length="65" mass="7155">MVKMSLFSSISSTVVTTYQIHHHRESPGFTTIINDKIKTTTADAVTRYDGDSMTICHSISSCSKS</sequence>
<dbReference type="AlphaFoldDB" id="A0A2K3NUM8"/>
<accession>A0A2K3NUM8</accession>
<organism evidence="1 2">
    <name type="scientific">Trifolium pratense</name>
    <name type="common">Red clover</name>
    <dbReference type="NCBI Taxonomy" id="57577"/>
    <lineage>
        <taxon>Eukaryota</taxon>
        <taxon>Viridiplantae</taxon>
        <taxon>Streptophyta</taxon>
        <taxon>Embryophyta</taxon>
        <taxon>Tracheophyta</taxon>
        <taxon>Spermatophyta</taxon>
        <taxon>Magnoliopsida</taxon>
        <taxon>eudicotyledons</taxon>
        <taxon>Gunneridae</taxon>
        <taxon>Pentapetalae</taxon>
        <taxon>rosids</taxon>
        <taxon>fabids</taxon>
        <taxon>Fabales</taxon>
        <taxon>Fabaceae</taxon>
        <taxon>Papilionoideae</taxon>
        <taxon>50 kb inversion clade</taxon>
        <taxon>NPAAA clade</taxon>
        <taxon>Hologalegina</taxon>
        <taxon>IRL clade</taxon>
        <taxon>Trifolieae</taxon>
        <taxon>Trifolium</taxon>
    </lineage>
</organism>
<evidence type="ECO:0000313" key="2">
    <source>
        <dbReference type="Proteomes" id="UP000236291"/>
    </source>
</evidence>
<protein>
    <submittedName>
        <fullName evidence="1">Uncharacterized protein</fullName>
    </submittedName>
</protein>
<dbReference type="Proteomes" id="UP000236291">
    <property type="component" value="Unassembled WGS sequence"/>
</dbReference>
<dbReference type="EMBL" id="ASHM01001463">
    <property type="protein sequence ID" value="PNY06723.1"/>
    <property type="molecule type" value="Genomic_DNA"/>
</dbReference>